<accession>A0A7C9TDY0</accession>
<sequence length="259" mass="27969">MVKTASRVPCRFVQRGQSTVEFVALSFVLVPLMLIVPLLGKYMDIAQTTAEASRYTAFEGTVRHSSSADGWKSDADLATEVRRRFFSNSDAPIKTNDVAGKFNAHRNTVWFDHRGSPLLPDFAQDVGVTTSKDSLSQPIGALAGSFNLSQQNLYTGQVRVNIADIPNLKPFDTIGLSVTRGTTVLVDPWAASGPEQVVSKVKGAGLLFPYQPLEVIAAPLAVLMSNPVLAILGADTTPPDVGRVTPDRVPADRVLENYK</sequence>
<keyword evidence="1" id="KW-0812">Transmembrane</keyword>
<name>A0A7C9TDY0_9PROT</name>
<organism evidence="2 3">
    <name type="scientific">Sulfuriferula multivorans</name>
    <dbReference type="NCBI Taxonomy" id="1559896"/>
    <lineage>
        <taxon>Bacteria</taxon>
        <taxon>Pseudomonadati</taxon>
        <taxon>Pseudomonadota</taxon>
        <taxon>Betaproteobacteria</taxon>
        <taxon>Nitrosomonadales</taxon>
        <taxon>Sulfuricellaceae</taxon>
        <taxon>Sulfuriferula</taxon>
    </lineage>
</organism>
<comment type="caution">
    <text evidence="2">The sequence shown here is derived from an EMBL/GenBank/DDBJ whole genome shotgun (WGS) entry which is preliminary data.</text>
</comment>
<feature type="transmembrane region" description="Helical" evidence="1">
    <location>
        <begin position="20"/>
        <end position="40"/>
    </location>
</feature>
<gene>
    <name evidence="2" type="ORF">GZ085_14195</name>
</gene>
<proteinExistence type="predicted"/>
<dbReference type="EMBL" id="JAAFGW010000289">
    <property type="protein sequence ID" value="NDP49508.1"/>
    <property type="molecule type" value="Genomic_DNA"/>
</dbReference>
<evidence type="ECO:0000256" key="1">
    <source>
        <dbReference type="SAM" id="Phobius"/>
    </source>
</evidence>
<evidence type="ECO:0000313" key="3">
    <source>
        <dbReference type="Proteomes" id="UP000483432"/>
    </source>
</evidence>
<dbReference type="Proteomes" id="UP000483432">
    <property type="component" value="Unassembled WGS sequence"/>
</dbReference>
<protein>
    <submittedName>
        <fullName evidence="2">Uncharacterized protein</fullName>
    </submittedName>
</protein>
<keyword evidence="1" id="KW-0472">Membrane</keyword>
<keyword evidence="1" id="KW-1133">Transmembrane helix</keyword>
<reference evidence="2 3" key="1">
    <citation type="submission" date="2019-09" db="EMBL/GenBank/DDBJ databases">
        <title>H2 Metabolism Revealed by Metagenomic Analysis in Subglacial Sediment of East Antarctica.</title>
        <authorList>
            <person name="Yang Z."/>
            <person name="Zhang Y."/>
            <person name="Lv Y."/>
            <person name="Yan W."/>
            <person name="Xiao X."/>
            <person name="Sun B."/>
            <person name="Ma H."/>
        </authorList>
    </citation>
    <scope>NUCLEOTIDE SEQUENCE [LARGE SCALE GENOMIC DNA]</scope>
    <source>
        <strain evidence="2">Bin2_2</strain>
    </source>
</reference>
<dbReference type="AlphaFoldDB" id="A0A7C9TDY0"/>
<evidence type="ECO:0000313" key="2">
    <source>
        <dbReference type="EMBL" id="NDP49508.1"/>
    </source>
</evidence>